<reference evidence="12" key="1">
    <citation type="journal article" date="2002" name="Science">
        <title>The draft genome of Ciona intestinalis: insights into chordate and vertebrate origins.</title>
        <authorList>
            <person name="Dehal P."/>
            <person name="Satou Y."/>
            <person name="Campbell R.K."/>
            <person name="Chapman J."/>
            <person name="Degnan B."/>
            <person name="De Tomaso A."/>
            <person name="Davidson B."/>
            <person name="Di Gregorio A."/>
            <person name="Gelpke M."/>
            <person name="Goodstein D.M."/>
            <person name="Harafuji N."/>
            <person name="Hastings K.E."/>
            <person name="Ho I."/>
            <person name="Hotta K."/>
            <person name="Huang W."/>
            <person name="Kawashima T."/>
            <person name="Lemaire P."/>
            <person name="Martinez D."/>
            <person name="Meinertzhagen I.A."/>
            <person name="Necula S."/>
            <person name="Nonaka M."/>
            <person name="Putnam N."/>
            <person name="Rash S."/>
            <person name="Saiga H."/>
            <person name="Satake M."/>
            <person name="Terry A."/>
            <person name="Yamada L."/>
            <person name="Wang H.G."/>
            <person name="Awazu S."/>
            <person name="Azumi K."/>
            <person name="Boore J."/>
            <person name="Branno M."/>
            <person name="Chin-Bow S."/>
            <person name="DeSantis R."/>
            <person name="Doyle S."/>
            <person name="Francino P."/>
            <person name="Keys D.N."/>
            <person name="Haga S."/>
            <person name="Hayashi H."/>
            <person name="Hino K."/>
            <person name="Imai K.S."/>
            <person name="Inaba K."/>
            <person name="Kano S."/>
            <person name="Kobayashi K."/>
            <person name="Kobayashi M."/>
            <person name="Lee B.I."/>
            <person name="Makabe K.W."/>
            <person name="Manohar C."/>
            <person name="Matassi G."/>
            <person name="Medina M."/>
            <person name="Mochizuki Y."/>
            <person name="Mount S."/>
            <person name="Morishita T."/>
            <person name="Miura S."/>
            <person name="Nakayama A."/>
            <person name="Nishizaka S."/>
            <person name="Nomoto H."/>
            <person name="Ohta F."/>
            <person name="Oishi K."/>
            <person name="Rigoutsos I."/>
            <person name="Sano M."/>
            <person name="Sasaki A."/>
            <person name="Sasakura Y."/>
            <person name="Shoguchi E."/>
            <person name="Shin-i T."/>
            <person name="Spagnuolo A."/>
            <person name="Stainier D."/>
            <person name="Suzuki M.M."/>
            <person name="Tassy O."/>
            <person name="Takatori N."/>
            <person name="Tokuoka M."/>
            <person name="Yagi K."/>
            <person name="Yoshizaki F."/>
            <person name="Wada S."/>
            <person name="Zhang C."/>
            <person name="Hyatt P.D."/>
            <person name="Larimer F."/>
            <person name="Detter C."/>
            <person name="Doggett N."/>
            <person name="Glavina T."/>
            <person name="Hawkins T."/>
            <person name="Richardson P."/>
            <person name="Lucas S."/>
            <person name="Kohara Y."/>
            <person name="Levine M."/>
            <person name="Satoh N."/>
            <person name="Rokhsar D.S."/>
        </authorList>
    </citation>
    <scope>NUCLEOTIDE SEQUENCE [LARGE SCALE GENOMIC DNA]</scope>
</reference>
<dbReference type="SMART" id="SM00487">
    <property type="entry name" value="DEXDc"/>
    <property type="match status" value="1"/>
</dbReference>
<evidence type="ECO:0000256" key="5">
    <source>
        <dbReference type="ARBA" id="ARBA00022806"/>
    </source>
</evidence>
<dbReference type="GO" id="GO:0005524">
    <property type="term" value="F:ATP binding"/>
    <property type="evidence" value="ECO:0007669"/>
    <property type="project" value="UniProtKB-KW"/>
</dbReference>
<dbReference type="Gene3D" id="1.20.120.1080">
    <property type="match status" value="1"/>
</dbReference>
<evidence type="ECO:0000259" key="10">
    <source>
        <dbReference type="PROSITE" id="PS51194"/>
    </source>
</evidence>
<evidence type="ECO:0000259" key="9">
    <source>
        <dbReference type="PROSITE" id="PS51192"/>
    </source>
</evidence>
<evidence type="ECO:0000313" key="11">
    <source>
        <dbReference type="Ensembl" id="ENSCINP00000028378.2"/>
    </source>
</evidence>
<dbReference type="InterPro" id="IPR001650">
    <property type="entry name" value="Helicase_C-like"/>
</dbReference>
<dbReference type="HOGENOM" id="CLU_001832_5_11_1"/>
<keyword evidence="12" id="KW-1185">Reference proteome</keyword>
<dbReference type="PANTHER" id="PTHR18934">
    <property type="entry name" value="ATP-DEPENDENT RNA HELICASE"/>
    <property type="match status" value="1"/>
</dbReference>
<dbReference type="InterPro" id="IPR011709">
    <property type="entry name" value="DEAD-box_helicase_OB_fold"/>
</dbReference>
<dbReference type="GO" id="GO:0004386">
    <property type="term" value="F:helicase activity"/>
    <property type="evidence" value="ECO:0000318"/>
    <property type="project" value="GO_Central"/>
</dbReference>
<evidence type="ECO:0000256" key="1">
    <source>
        <dbReference type="ARBA" id="ARBA00012552"/>
    </source>
</evidence>
<dbReference type="SMART" id="SM00847">
    <property type="entry name" value="HA2"/>
    <property type="match status" value="1"/>
</dbReference>
<dbReference type="PROSITE" id="PS51194">
    <property type="entry name" value="HELICASE_CTER"/>
    <property type="match status" value="1"/>
</dbReference>
<dbReference type="Gene3D" id="3.40.50.300">
    <property type="entry name" value="P-loop containing nucleotide triphosphate hydrolases"/>
    <property type="match status" value="2"/>
</dbReference>
<reference evidence="11" key="2">
    <citation type="journal article" date="2008" name="Genome Biol.">
        <title>Improved genome assembly and evidence-based global gene model set for the chordate Ciona intestinalis: new insight into intron and operon populations.</title>
        <authorList>
            <person name="Satou Y."/>
            <person name="Mineta K."/>
            <person name="Ogasawara M."/>
            <person name="Sasakura Y."/>
            <person name="Shoguchi E."/>
            <person name="Ueno K."/>
            <person name="Yamada L."/>
            <person name="Matsumoto J."/>
            <person name="Wasserscheid J."/>
            <person name="Dewar K."/>
            <person name="Wiley G.B."/>
            <person name="Macmil S.L."/>
            <person name="Roe B.A."/>
            <person name="Zeller R.W."/>
            <person name="Hastings K.E."/>
            <person name="Lemaire P."/>
            <person name="Lindquist E."/>
            <person name="Endo T."/>
            <person name="Hotta K."/>
            <person name="Inaba K."/>
        </authorList>
    </citation>
    <scope>NUCLEOTIDE SEQUENCE [LARGE SCALE GENOMIC DNA]</scope>
    <source>
        <strain evidence="11">wild type</strain>
    </source>
</reference>
<dbReference type="InParanoid" id="F6VGZ6"/>
<keyword evidence="5" id="KW-0347">Helicase</keyword>
<dbReference type="Pfam" id="PF13401">
    <property type="entry name" value="AAA_22"/>
    <property type="match status" value="1"/>
</dbReference>
<evidence type="ECO:0000256" key="2">
    <source>
        <dbReference type="ARBA" id="ARBA00022664"/>
    </source>
</evidence>
<feature type="domain" description="Helicase ATP-binding" evidence="9">
    <location>
        <begin position="55"/>
        <end position="222"/>
    </location>
</feature>
<dbReference type="Proteomes" id="UP000008144">
    <property type="component" value="Chromosome 8"/>
</dbReference>
<evidence type="ECO:0000256" key="7">
    <source>
        <dbReference type="ARBA" id="ARBA00023187"/>
    </source>
</evidence>
<dbReference type="STRING" id="7719.ENSCINP00000028378"/>
<keyword evidence="4" id="KW-0378">Hydrolase</keyword>
<dbReference type="Pfam" id="PF21010">
    <property type="entry name" value="HA2_C"/>
    <property type="match status" value="1"/>
</dbReference>
<dbReference type="InterPro" id="IPR014001">
    <property type="entry name" value="Helicase_ATP-bd"/>
</dbReference>
<dbReference type="OMA" id="CTQVHKP"/>
<dbReference type="GO" id="GO:0003723">
    <property type="term" value="F:RNA binding"/>
    <property type="evidence" value="ECO:0000318"/>
    <property type="project" value="GO_Central"/>
</dbReference>
<dbReference type="EMBL" id="EAAA01002608">
    <property type="status" value="NOT_ANNOTATED_CDS"/>
    <property type="molecule type" value="Genomic_DNA"/>
</dbReference>
<dbReference type="GO" id="GO:0016887">
    <property type="term" value="F:ATP hydrolysis activity"/>
    <property type="evidence" value="ECO:0007669"/>
    <property type="project" value="InterPro"/>
</dbReference>
<dbReference type="SUPFAM" id="SSF52540">
    <property type="entry name" value="P-loop containing nucleoside triphosphate hydrolases"/>
    <property type="match status" value="1"/>
</dbReference>
<feature type="domain" description="Helicase C-terminal" evidence="10">
    <location>
        <begin position="242"/>
        <end position="426"/>
    </location>
</feature>
<keyword evidence="2" id="KW-0507">mRNA processing</keyword>
<dbReference type="GO" id="GO:0003724">
    <property type="term" value="F:RNA helicase activity"/>
    <property type="evidence" value="ECO:0007669"/>
    <property type="project" value="UniProtKB-EC"/>
</dbReference>
<reference evidence="11" key="3">
    <citation type="submission" date="2025-08" db="UniProtKB">
        <authorList>
            <consortium name="Ensembl"/>
        </authorList>
    </citation>
    <scope>IDENTIFICATION</scope>
</reference>
<dbReference type="InterPro" id="IPR007502">
    <property type="entry name" value="Helicase-assoc_dom"/>
</dbReference>
<keyword evidence="3" id="KW-0547">Nucleotide-binding</keyword>
<dbReference type="AlphaFoldDB" id="F6VGZ6"/>
<organism evidence="11 12">
    <name type="scientific">Ciona intestinalis</name>
    <name type="common">Transparent sea squirt</name>
    <name type="synonym">Ascidia intestinalis</name>
    <dbReference type="NCBI Taxonomy" id="7719"/>
    <lineage>
        <taxon>Eukaryota</taxon>
        <taxon>Metazoa</taxon>
        <taxon>Chordata</taxon>
        <taxon>Tunicata</taxon>
        <taxon>Ascidiacea</taxon>
        <taxon>Phlebobranchia</taxon>
        <taxon>Cionidae</taxon>
        <taxon>Ciona</taxon>
    </lineage>
</organism>
<accession>F6VGZ6</accession>
<dbReference type="PROSITE" id="PS51192">
    <property type="entry name" value="HELICASE_ATP_BIND_1"/>
    <property type="match status" value="1"/>
</dbReference>
<dbReference type="Pfam" id="PF04408">
    <property type="entry name" value="WHD_HA2"/>
    <property type="match status" value="1"/>
</dbReference>
<evidence type="ECO:0000256" key="8">
    <source>
        <dbReference type="ARBA" id="ARBA00047984"/>
    </source>
</evidence>
<dbReference type="GO" id="GO:0005681">
    <property type="term" value="C:spliceosomal complex"/>
    <property type="evidence" value="ECO:0000318"/>
    <property type="project" value="GO_Central"/>
</dbReference>
<sequence length="721" mass="81300">MDSFPVLLNDEEFQSHENDVLDLNPFDGLPYSTNYYQLLRERKTLPVWQAKEDFVVAVEESSVVLVTGKAGSGKSTQIPQWCTQLAKETDFSFGTVVCTQPVATAAMSLAVQVAQEMDFTSVGNEVGYKVHQQDCASEDTVLKFTTDEILLREMSDDPLLQKYSFVIIDEIQERTVSTDILLALLKIILNLREDLKVILVSLIQEMPTLEEFFEGVPIVDLHFLDEAAASDENDDPEISEKEITSLVLNLHSDQDLEGDILVLLPTAADVEETCDRIAREIAMKTLRGDAGEAAVVRLHRCLAYGAQQAVYDKKANFGDGDLINRRIVVCDDIAESCFSMENITVVIDTGVKFEKVFNTRFRTYSNIKQYISQASASLRMDRCQAGGKLYKLYDHVHFEETASEQSIPEIKRFELTTEVLLMKRLLQRLNVSLTQCQLLEAPDPEAYMLALEELDYHGALDENGNLSDLGMVMSEMPLSLAEAKVVIASCGEGCTQEIVTIIAMQKCSDLFVVPPGLESKAAVCRRSMTHKAGDHFTFLNIFYRFARHKRSESWCNANYVSYDALKMADKKRSEILEVMEILELPVSEPVIEPQLMETSVKKALLAGYFMQIARDTDGCGNYHIIRDKHISRLHPDCGLVNSRPEWVIYNKFELTENSYLSTVSPVDPEWIAEIVPHSYLTNLPTNEAKDTLLYLAERYRGNAGGIEDEEQNNFKPNEIRK</sequence>
<comment type="catalytic activity">
    <reaction evidence="8">
        <text>ATP + H2O = ADP + phosphate + H(+)</text>
        <dbReference type="Rhea" id="RHEA:13065"/>
        <dbReference type="ChEBI" id="CHEBI:15377"/>
        <dbReference type="ChEBI" id="CHEBI:15378"/>
        <dbReference type="ChEBI" id="CHEBI:30616"/>
        <dbReference type="ChEBI" id="CHEBI:43474"/>
        <dbReference type="ChEBI" id="CHEBI:456216"/>
        <dbReference type="EC" id="3.6.4.13"/>
    </reaction>
</comment>
<dbReference type="Pfam" id="PF07717">
    <property type="entry name" value="OB_NTP_bind"/>
    <property type="match status" value="1"/>
</dbReference>
<dbReference type="InterPro" id="IPR048333">
    <property type="entry name" value="HA2_WH"/>
</dbReference>
<evidence type="ECO:0000256" key="4">
    <source>
        <dbReference type="ARBA" id="ARBA00022801"/>
    </source>
</evidence>
<keyword evidence="6" id="KW-0067">ATP-binding</keyword>
<dbReference type="GO" id="GO:0008380">
    <property type="term" value="P:RNA splicing"/>
    <property type="evidence" value="ECO:0007669"/>
    <property type="project" value="UniProtKB-KW"/>
</dbReference>
<dbReference type="InterPro" id="IPR027417">
    <property type="entry name" value="P-loop_NTPase"/>
</dbReference>
<proteinExistence type="predicted"/>
<dbReference type="PANTHER" id="PTHR18934:SF109">
    <property type="entry name" value="ATP-DEPENDENT RNA HELICASE DHX15 HOMOLOG"/>
    <property type="match status" value="1"/>
</dbReference>
<dbReference type="GO" id="GO:0006397">
    <property type="term" value="P:mRNA processing"/>
    <property type="evidence" value="ECO:0007669"/>
    <property type="project" value="UniProtKB-KW"/>
</dbReference>
<reference evidence="11" key="4">
    <citation type="submission" date="2025-09" db="UniProtKB">
        <authorList>
            <consortium name="Ensembl"/>
        </authorList>
    </citation>
    <scope>IDENTIFICATION</scope>
</reference>
<dbReference type="InterPro" id="IPR049945">
    <property type="entry name" value="AAA_22"/>
</dbReference>
<evidence type="ECO:0000256" key="3">
    <source>
        <dbReference type="ARBA" id="ARBA00022741"/>
    </source>
</evidence>
<evidence type="ECO:0000313" key="12">
    <source>
        <dbReference type="Proteomes" id="UP000008144"/>
    </source>
</evidence>
<protein>
    <recommendedName>
        <fullName evidence="1">RNA helicase</fullName>
        <ecNumber evidence="1">3.6.4.13</ecNumber>
    </recommendedName>
</protein>
<dbReference type="Ensembl" id="ENSCINT00000028624.2">
    <property type="protein sequence ID" value="ENSCINP00000028378.2"/>
    <property type="gene ID" value="ENSCING00000016347.2"/>
</dbReference>
<keyword evidence="7" id="KW-0508">mRNA splicing</keyword>
<name>F6VGZ6_CIOIN</name>
<dbReference type="GeneTree" id="ENSGT00940000175573"/>
<evidence type="ECO:0000256" key="6">
    <source>
        <dbReference type="ARBA" id="ARBA00022840"/>
    </source>
</evidence>
<dbReference type="EC" id="3.6.4.13" evidence="1"/>